<evidence type="ECO:0000256" key="4">
    <source>
        <dbReference type="ARBA" id="ARBA00022723"/>
    </source>
</evidence>
<dbReference type="Gene3D" id="1.10.630.10">
    <property type="entry name" value="Cytochrome P450"/>
    <property type="match status" value="1"/>
</dbReference>
<keyword evidence="3 8" id="KW-0349">Heme</keyword>
<accession>A0ABP5E0Y2</accession>
<dbReference type="InterPro" id="IPR017972">
    <property type="entry name" value="Cyt_P450_CS"/>
</dbReference>
<evidence type="ECO:0000313" key="9">
    <source>
        <dbReference type="EMBL" id="GAA1988348.1"/>
    </source>
</evidence>
<keyword evidence="7 8" id="KW-0503">Monooxygenase</keyword>
<gene>
    <name evidence="9" type="ORF">GCM10009754_78050</name>
</gene>
<comment type="similarity">
    <text evidence="2 8">Belongs to the cytochrome P450 family.</text>
</comment>
<dbReference type="Proteomes" id="UP001501116">
    <property type="component" value="Unassembled WGS sequence"/>
</dbReference>
<dbReference type="InterPro" id="IPR001128">
    <property type="entry name" value="Cyt_P450"/>
</dbReference>
<keyword evidence="4 8" id="KW-0479">Metal-binding</keyword>
<evidence type="ECO:0000256" key="6">
    <source>
        <dbReference type="ARBA" id="ARBA00023004"/>
    </source>
</evidence>
<proteinExistence type="inferred from homology"/>
<dbReference type="EMBL" id="BAAANN010000048">
    <property type="protein sequence ID" value="GAA1988348.1"/>
    <property type="molecule type" value="Genomic_DNA"/>
</dbReference>
<dbReference type="PANTHER" id="PTHR46696">
    <property type="entry name" value="P450, PUTATIVE (EUROFUNG)-RELATED"/>
    <property type="match status" value="1"/>
</dbReference>
<comment type="caution">
    <text evidence="9">The sequence shown here is derived from an EMBL/GenBank/DDBJ whole genome shotgun (WGS) entry which is preliminary data.</text>
</comment>
<sequence>MNTTPVRDTELPLRYPFPRGPLGTPPPLVHWARKHHPVCPVLLPSGVRAWMITRKDDIAAVLADRRFSRDLAFAGAPRLVGEDFTAVPGSIFNLDPPEHTRIRRIVAPYYTRTATERYVPVVTGLVDDALDTLAAAPNPADLVDTFAAPLPPAIACALLHVDPDLRAAFVDNFAIQTTFVDNPATMTDATTAIAGFTSQIIDSRRHDPPEHRDDPIGALLTAHEHGTISADELHGTASYLMVTGVESLVSPMATGPLTLLLHGNQLRDCRKNPELWPRAAEEVLRYHHNGVLGLPRIALEDVDLHGITIHRGDAVCATMLGATWDPGHYHNPAKFDIHRDENADPTFGAGPHYCIGANQARMILTIAYQRLFQRFPTLELAVPDYEIPFDTDSMFIRPTTLPVTWQT</sequence>
<dbReference type="SUPFAM" id="SSF48264">
    <property type="entry name" value="Cytochrome P450"/>
    <property type="match status" value="1"/>
</dbReference>
<reference evidence="10" key="1">
    <citation type="journal article" date="2019" name="Int. J. Syst. Evol. Microbiol.">
        <title>The Global Catalogue of Microorganisms (GCM) 10K type strain sequencing project: providing services to taxonomists for standard genome sequencing and annotation.</title>
        <authorList>
            <consortium name="The Broad Institute Genomics Platform"/>
            <consortium name="The Broad Institute Genome Sequencing Center for Infectious Disease"/>
            <person name="Wu L."/>
            <person name="Ma J."/>
        </authorList>
    </citation>
    <scope>NUCLEOTIDE SEQUENCE [LARGE SCALE GENOMIC DNA]</scope>
    <source>
        <strain evidence="10">JCM 14545</strain>
    </source>
</reference>
<evidence type="ECO:0000256" key="1">
    <source>
        <dbReference type="ARBA" id="ARBA00001971"/>
    </source>
</evidence>
<evidence type="ECO:0000256" key="3">
    <source>
        <dbReference type="ARBA" id="ARBA00022617"/>
    </source>
</evidence>
<dbReference type="RefSeq" id="WP_344430443.1">
    <property type="nucleotide sequence ID" value="NZ_BAAANN010000048.1"/>
</dbReference>
<dbReference type="InterPro" id="IPR036396">
    <property type="entry name" value="Cyt_P450_sf"/>
</dbReference>
<evidence type="ECO:0000256" key="7">
    <source>
        <dbReference type="ARBA" id="ARBA00023033"/>
    </source>
</evidence>
<dbReference type="PRINTS" id="PR00359">
    <property type="entry name" value="BP450"/>
</dbReference>
<dbReference type="Pfam" id="PF00067">
    <property type="entry name" value="p450"/>
    <property type="match status" value="1"/>
</dbReference>
<keyword evidence="5 8" id="KW-0560">Oxidoreductase</keyword>
<dbReference type="InterPro" id="IPR002397">
    <property type="entry name" value="Cyt_P450_B"/>
</dbReference>
<dbReference type="PANTHER" id="PTHR46696:SF5">
    <property type="entry name" value="CYTOCHROME P450 BJ-1"/>
    <property type="match status" value="1"/>
</dbReference>
<evidence type="ECO:0000256" key="2">
    <source>
        <dbReference type="ARBA" id="ARBA00010617"/>
    </source>
</evidence>
<evidence type="ECO:0000313" key="10">
    <source>
        <dbReference type="Proteomes" id="UP001501116"/>
    </source>
</evidence>
<comment type="cofactor">
    <cofactor evidence="1">
        <name>heme</name>
        <dbReference type="ChEBI" id="CHEBI:30413"/>
    </cofactor>
</comment>
<protein>
    <submittedName>
        <fullName evidence="9">Cytochrome P450</fullName>
    </submittedName>
</protein>
<keyword evidence="10" id="KW-1185">Reference proteome</keyword>
<dbReference type="PROSITE" id="PS00086">
    <property type="entry name" value="CYTOCHROME_P450"/>
    <property type="match status" value="1"/>
</dbReference>
<evidence type="ECO:0000256" key="8">
    <source>
        <dbReference type="RuleBase" id="RU000461"/>
    </source>
</evidence>
<organism evidence="9 10">
    <name type="scientific">Amycolatopsis minnesotensis</name>
    <dbReference type="NCBI Taxonomy" id="337894"/>
    <lineage>
        <taxon>Bacteria</taxon>
        <taxon>Bacillati</taxon>
        <taxon>Actinomycetota</taxon>
        <taxon>Actinomycetes</taxon>
        <taxon>Pseudonocardiales</taxon>
        <taxon>Pseudonocardiaceae</taxon>
        <taxon>Amycolatopsis</taxon>
    </lineage>
</organism>
<name>A0ABP5E0Y2_9PSEU</name>
<keyword evidence="6 8" id="KW-0408">Iron</keyword>
<evidence type="ECO:0000256" key="5">
    <source>
        <dbReference type="ARBA" id="ARBA00023002"/>
    </source>
</evidence>